<evidence type="ECO:0000313" key="1">
    <source>
        <dbReference type="EMBL" id="ACQ70043.1"/>
    </source>
</evidence>
<gene>
    <name evidence="1" type="ordered locus">EAT1b_1115</name>
</gene>
<name>C4L6V0_EXISA</name>
<sequence length="39" mass="4450">MMVRDEWEDKASFNEGGNTGNLLVLHVRLGMRDGEIFLV</sequence>
<keyword evidence="2" id="KW-1185">Reference proteome</keyword>
<dbReference type="KEGG" id="eat:EAT1b_1115"/>
<dbReference type="AlphaFoldDB" id="C4L6V0"/>
<organism evidence="1 2">
    <name type="scientific">Exiguobacterium sp. (strain ATCC BAA-1283 / AT1b)</name>
    <dbReference type="NCBI Taxonomy" id="360911"/>
    <lineage>
        <taxon>Bacteria</taxon>
        <taxon>Bacillati</taxon>
        <taxon>Bacillota</taxon>
        <taxon>Bacilli</taxon>
        <taxon>Bacillales</taxon>
        <taxon>Bacillales Family XII. Incertae Sedis</taxon>
        <taxon>Exiguobacterium</taxon>
    </lineage>
</organism>
<dbReference type="HOGENOM" id="CLU_3310020_0_0_9"/>
<protein>
    <submittedName>
        <fullName evidence="1">Uncharacterized protein</fullName>
    </submittedName>
</protein>
<evidence type="ECO:0000313" key="2">
    <source>
        <dbReference type="Proteomes" id="UP000000716"/>
    </source>
</evidence>
<reference evidence="1 2" key="1">
    <citation type="journal article" date="2011" name="J. Bacteriol.">
        <title>Complete genome sequence of the Thermophilic Bacterium Exiguobacterium sp. AT1b.</title>
        <authorList>
            <person name="Vishnivetskaya T.A."/>
            <person name="Lucas S."/>
            <person name="Copeland A."/>
            <person name="Lapidus A."/>
            <person name="Glavina Del Rio T."/>
            <person name="Dalin E."/>
            <person name="Tice H."/>
            <person name="Bruce D.C."/>
            <person name="Goodwin L.A."/>
            <person name="Pitluck S."/>
            <person name="Saunders E."/>
            <person name="Brettin T."/>
            <person name="Detter C."/>
            <person name="Han C."/>
            <person name="Larimer F."/>
            <person name="Land M.L."/>
            <person name="Hauser L.J."/>
            <person name="Kyrpides N.C."/>
            <person name="Ovchinnikova G."/>
            <person name="Kathariou S."/>
            <person name="Ramaley R.F."/>
            <person name="Rodrigues D.F."/>
            <person name="Hendrix C."/>
            <person name="Richardson P."/>
            <person name="Tiedje J.M."/>
        </authorList>
    </citation>
    <scope>NUCLEOTIDE SEQUENCE [LARGE SCALE GENOMIC DNA]</scope>
    <source>
        <strain evidence="2">ATCC BAA-1283 / AT1b</strain>
    </source>
</reference>
<dbReference type="Proteomes" id="UP000000716">
    <property type="component" value="Chromosome"/>
</dbReference>
<proteinExistence type="predicted"/>
<dbReference type="STRING" id="360911.EAT1b_1115"/>
<dbReference type="EMBL" id="CP001615">
    <property type="protein sequence ID" value="ACQ70043.1"/>
    <property type="molecule type" value="Genomic_DNA"/>
</dbReference>
<accession>C4L6V0</accession>